<keyword evidence="1" id="KW-0732">Signal</keyword>
<dbReference type="RefSeq" id="WP_189668070.1">
    <property type="nucleotide sequence ID" value="NZ_BNAS01000001.1"/>
</dbReference>
<feature type="chain" id="PRO_5037526861" evidence="1">
    <location>
        <begin position="25"/>
        <end position="90"/>
    </location>
</feature>
<dbReference type="Proteomes" id="UP000627369">
    <property type="component" value="Unassembled WGS sequence"/>
</dbReference>
<dbReference type="EMBL" id="BNAS01000001">
    <property type="protein sequence ID" value="GHH67580.1"/>
    <property type="molecule type" value="Genomic_DNA"/>
</dbReference>
<name>A0A919FK65_9MICO</name>
<accession>A0A919FK65</accession>
<proteinExistence type="predicted"/>
<reference evidence="2" key="1">
    <citation type="journal article" date="2014" name="Int. J. Syst. Evol. Microbiol.">
        <title>Complete genome sequence of Corynebacterium casei LMG S-19264T (=DSM 44701T), isolated from a smear-ripened cheese.</title>
        <authorList>
            <consortium name="US DOE Joint Genome Institute (JGI-PGF)"/>
            <person name="Walter F."/>
            <person name="Albersmeier A."/>
            <person name="Kalinowski J."/>
            <person name="Ruckert C."/>
        </authorList>
    </citation>
    <scope>NUCLEOTIDE SEQUENCE</scope>
    <source>
        <strain evidence="2">CGMCC 4.7398</strain>
    </source>
</reference>
<comment type="caution">
    <text evidence="2">The sequence shown here is derived from an EMBL/GenBank/DDBJ whole genome shotgun (WGS) entry which is preliminary data.</text>
</comment>
<feature type="signal peptide" evidence="1">
    <location>
        <begin position="1"/>
        <end position="24"/>
    </location>
</feature>
<evidence type="ECO:0000313" key="3">
    <source>
        <dbReference type="Proteomes" id="UP000627369"/>
    </source>
</evidence>
<keyword evidence="3" id="KW-1185">Reference proteome</keyword>
<sequence>MKRVLAIGALAAAATFLVAPSASATIHPIVESADCASSTADAVHPLGDVADPPGQTPGLNHSESSTLRAVQEAIDTPAAFGHKLNGVCGP</sequence>
<evidence type="ECO:0000256" key="1">
    <source>
        <dbReference type="SAM" id="SignalP"/>
    </source>
</evidence>
<evidence type="ECO:0000313" key="2">
    <source>
        <dbReference type="EMBL" id="GHH67580.1"/>
    </source>
</evidence>
<gene>
    <name evidence="2" type="ORF">GCM10017772_09550</name>
</gene>
<reference evidence="2" key="2">
    <citation type="submission" date="2020-09" db="EMBL/GenBank/DDBJ databases">
        <authorList>
            <person name="Sun Q."/>
            <person name="Zhou Y."/>
        </authorList>
    </citation>
    <scope>NUCLEOTIDE SEQUENCE</scope>
    <source>
        <strain evidence="2">CGMCC 4.7398</strain>
    </source>
</reference>
<dbReference type="AlphaFoldDB" id="A0A919FK65"/>
<protein>
    <submittedName>
        <fullName evidence="2">Uncharacterized protein</fullName>
    </submittedName>
</protein>
<organism evidence="2 3">
    <name type="scientific">Promicromonospora soli</name>
    <dbReference type="NCBI Taxonomy" id="2035533"/>
    <lineage>
        <taxon>Bacteria</taxon>
        <taxon>Bacillati</taxon>
        <taxon>Actinomycetota</taxon>
        <taxon>Actinomycetes</taxon>
        <taxon>Micrococcales</taxon>
        <taxon>Promicromonosporaceae</taxon>
        <taxon>Promicromonospora</taxon>
    </lineage>
</organism>